<feature type="compositionally biased region" description="Basic and acidic residues" evidence="1">
    <location>
        <begin position="25"/>
        <end position="36"/>
    </location>
</feature>
<evidence type="ECO:0000313" key="2">
    <source>
        <dbReference type="EMBL" id="CAA9575714.1"/>
    </source>
</evidence>
<proteinExistence type="predicted"/>
<gene>
    <name evidence="2" type="ORF">AVDCRST_MAG49-4148</name>
</gene>
<sequence length="68" mass="7050">MVAAAGHGACCWTVGCARTSSAPDPRWRHADREKDSAAQPEPASSGGQRAVLARDRDESGVDPGDDGE</sequence>
<protein>
    <submittedName>
        <fullName evidence="2">Uncharacterized protein</fullName>
    </submittedName>
</protein>
<dbReference type="EMBL" id="CADCWG010000302">
    <property type="protein sequence ID" value="CAA9575714.1"/>
    <property type="molecule type" value="Genomic_DNA"/>
</dbReference>
<feature type="region of interest" description="Disordered" evidence="1">
    <location>
        <begin position="15"/>
        <end position="68"/>
    </location>
</feature>
<organism evidence="2">
    <name type="scientific">uncultured Thermomicrobiales bacterium</name>
    <dbReference type="NCBI Taxonomy" id="1645740"/>
    <lineage>
        <taxon>Bacteria</taxon>
        <taxon>Pseudomonadati</taxon>
        <taxon>Thermomicrobiota</taxon>
        <taxon>Thermomicrobia</taxon>
        <taxon>Thermomicrobiales</taxon>
        <taxon>environmental samples</taxon>
    </lineage>
</organism>
<evidence type="ECO:0000256" key="1">
    <source>
        <dbReference type="SAM" id="MobiDB-lite"/>
    </source>
</evidence>
<reference evidence="2" key="1">
    <citation type="submission" date="2020-02" db="EMBL/GenBank/DDBJ databases">
        <authorList>
            <person name="Meier V. D."/>
        </authorList>
    </citation>
    <scope>NUCLEOTIDE SEQUENCE</scope>
    <source>
        <strain evidence="2">AVDCRST_MAG49</strain>
    </source>
</reference>
<name>A0A6J4VD61_9BACT</name>
<dbReference type="AlphaFoldDB" id="A0A6J4VD61"/>
<accession>A0A6J4VD61</accession>